<evidence type="ECO:0000313" key="2">
    <source>
        <dbReference type="EMBL" id="MBJ3783632.1"/>
    </source>
</evidence>
<dbReference type="GO" id="GO:0005524">
    <property type="term" value="F:ATP binding"/>
    <property type="evidence" value="ECO:0007669"/>
    <property type="project" value="UniProtKB-KW"/>
</dbReference>
<comment type="caution">
    <text evidence="2">The sequence shown here is derived from an EMBL/GenBank/DDBJ whole genome shotgun (WGS) entry which is preliminary data.</text>
</comment>
<organism evidence="2 3">
    <name type="scientific">Devosia sediminis</name>
    <dbReference type="NCBI Taxonomy" id="2798801"/>
    <lineage>
        <taxon>Bacteria</taxon>
        <taxon>Pseudomonadati</taxon>
        <taxon>Pseudomonadota</taxon>
        <taxon>Alphaproteobacteria</taxon>
        <taxon>Hyphomicrobiales</taxon>
        <taxon>Devosiaceae</taxon>
        <taxon>Devosia</taxon>
    </lineage>
</organism>
<dbReference type="Pfam" id="PF04326">
    <property type="entry name" value="SLFN_AlbA_2"/>
    <property type="match status" value="1"/>
</dbReference>
<reference evidence="2" key="1">
    <citation type="submission" date="2020-12" db="EMBL/GenBank/DDBJ databases">
        <title>Devosia sp. MSA67 isolated from Mo River.</title>
        <authorList>
            <person name="Ma F."/>
            <person name="Zi Z."/>
        </authorList>
    </citation>
    <scope>NUCLEOTIDE SEQUENCE</scope>
    <source>
        <strain evidence="2">MSA67</strain>
    </source>
</reference>
<dbReference type="InterPro" id="IPR007421">
    <property type="entry name" value="Schlafen_AlbA_2_dom"/>
</dbReference>
<proteinExistence type="predicted"/>
<name>A0A934MG68_9HYPH</name>
<dbReference type="RefSeq" id="WP_198874859.1">
    <property type="nucleotide sequence ID" value="NZ_JAEKMH010000001.1"/>
</dbReference>
<dbReference type="AlphaFoldDB" id="A0A934MG68"/>
<keyword evidence="2" id="KW-0067">ATP-binding</keyword>
<keyword evidence="3" id="KW-1185">Reference proteome</keyword>
<feature type="domain" description="Schlafen AlbA-2" evidence="1">
    <location>
        <begin position="29"/>
        <end position="155"/>
    </location>
</feature>
<gene>
    <name evidence="2" type="ORF">JEQ47_02760</name>
</gene>
<dbReference type="Proteomes" id="UP000602124">
    <property type="component" value="Unassembled WGS sequence"/>
</dbReference>
<protein>
    <submittedName>
        <fullName evidence="2">ATP-binding protein</fullName>
    </submittedName>
</protein>
<evidence type="ECO:0000259" key="1">
    <source>
        <dbReference type="Pfam" id="PF04326"/>
    </source>
</evidence>
<dbReference type="Gene3D" id="3.30.950.30">
    <property type="entry name" value="Schlafen, AAA domain"/>
    <property type="match status" value="1"/>
</dbReference>
<sequence>MRHDFNPFSKSIVDIVPADLAVLRGVAEGWYVEYKREVSNAGAVAKSISAFANTYGGWIFYGIAEKSKDDAVAGEFPGIPRQEADALLQRIRQSAANHIQPTPYFEAKALFGPEPGIGLPEDRCVVAVRVPWGADAPFIHKDGRIYRRVADGSEPRHETDRHMLDLLSARSTKVTDHFAEWTNRDLETSEAEEDVAHVRIFLIADFWGDHEPVKDVPIGKIREIMRDTSGDFTLSFDNVYRATGAYVCRQAQITDPQSLTLTWTLRTDFCSEIVVPLPKFRGGNLASLHALFRGYDHADRFIGLCRQQRYKDPTVIDLNLLMIVLMALARKHLALAKEFGWTEKMSVKIRIAGVWRTIPFFDATHVLDEYEQHGLALNLRDEAEIHPGKSHHSYFDLAAPQPGETDQSNVIWIAIALFVPIARALGVSMGMGDEEDYDAFKTSIVDFVMAGQRAIGVQKTRLDQR</sequence>
<keyword evidence="2" id="KW-0547">Nucleotide-binding</keyword>
<evidence type="ECO:0000313" key="3">
    <source>
        <dbReference type="Proteomes" id="UP000602124"/>
    </source>
</evidence>
<dbReference type="EMBL" id="JAEKMH010000001">
    <property type="protein sequence ID" value="MBJ3783632.1"/>
    <property type="molecule type" value="Genomic_DNA"/>
</dbReference>
<dbReference type="InterPro" id="IPR038461">
    <property type="entry name" value="Schlafen_AlbA_2_dom_sf"/>
</dbReference>
<accession>A0A934MG68</accession>